<feature type="transmembrane region" description="Helical" evidence="7">
    <location>
        <begin position="18"/>
        <end position="37"/>
    </location>
</feature>
<feature type="domain" description="Peptidase S54 rhomboid" evidence="8">
    <location>
        <begin position="60"/>
        <end position="193"/>
    </location>
</feature>
<dbReference type="InterPro" id="IPR050925">
    <property type="entry name" value="Rhomboid_protease_S54"/>
</dbReference>
<dbReference type="SUPFAM" id="SSF144091">
    <property type="entry name" value="Rhomboid-like"/>
    <property type="match status" value="1"/>
</dbReference>
<dbReference type="GO" id="GO:0016020">
    <property type="term" value="C:membrane"/>
    <property type="evidence" value="ECO:0007669"/>
    <property type="project" value="UniProtKB-SubCell"/>
</dbReference>
<evidence type="ECO:0000256" key="5">
    <source>
        <dbReference type="ARBA" id="ARBA00022989"/>
    </source>
</evidence>
<comment type="subcellular location">
    <subcellularLocation>
        <location evidence="1">Membrane</location>
        <topology evidence="1">Multi-pass membrane protein</topology>
    </subcellularLocation>
</comment>
<feature type="transmembrane region" description="Helical" evidence="7">
    <location>
        <begin position="69"/>
        <end position="89"/>
    </location>
</feature>
<keyword evidence="10" id="KW-1185">Reference proteome</keyword>
<dbReference type="Proteomes" id="UP000654279">
    <property type="component" value="Unassembled WGS sequence"/>
</dbReference>
<dbReference type="GO" id="GO:0004252">
    <property type="term" value="F:serine-type endopeptidase activity"/>
    <property type="evidence" value="ECO:0007669"/>
    <property type="project" value="InterPro"/>
</dbReference>
<feature type="transmembrane region" description="Helical" evidence="7">
    <location>
        <begin position="101"/>
        <end position="119"/>
    </location>
</feature>
<dbReference type="GO" id="GO:0006508">
    <property type="term" value="P:proteolysis"/>
    <property type="evidence" value="ECO:0007669"/>
    <property type="project" value="UniProtKB-KW"/>
</dbReference>
<dbReference type="EMBL" id="JACRSO010000002">
    <property type="protein sequence ID" value="MBC8529168.1"/>
    <property type="molecule type" value="Genomic_DNA"/>
</dbReference>
<dbReference type="AlphaFoldDB" id="A0A926D0U7"/>
<evidence type="ECO:0000256" key="3">
    <source>
        <dbReference type="ARBA" id="ARBA00022692"/>
    </source>
</evidence>
<keyword evidence="3 7" id="KW-0812">Transmembrane</keyword>
<reference evidence="9" key="1">
    <citation type="submission" date="2020-08" db="EMBL/GenBank/DDBJ databases">
        <title>Genome public.</title>
        <authorList>
            <person name="Liu C."/>
            <person name="Sun Q."/>
        </authorList>
    </citation>
    <scope>NUCLEOTIDE SEQUENCE</scope>
    <source>
        <strain evidence="9">NSJ-44</strain>
    </source>
</reference>
<feature type="transmembrane region" description="Helical" evidence="7">
    <location>
        <begin position="148"/>
        <end position="170"/>
    </location>
</feature>
<evidence type="ECO:0000256" key="1">
    <source>
        <dbReference type="ARBA" id="ARBA00004141"/>
    </source>
</evidence>
<evidence type="ECO:0000313" key="10">
    <source>
        <dbReference type="Proteomes" id="UP000654279"/>
    </source>
</evidence>
<evidence type="ECO:0000313" key="9">
    <source>
        <dbReference type="EMBL" id="MBC8529168.1"/>
    </source>
</evidence>
<dbReference type="Pfam" id="PF01694">
    <property type="entry name" value="Rhomboid"/>
    <property type="match status" value="1"/>
</dbReference>
<feature type="transmembrane region" description="Helical" evidence="7">
    <location>
        <begin position="208"/>
        <end position="227"/>
    </location>
</feature>
<organism evidence="9 10">
    <name type="scientific">Luoshenia tenuis</name>
    <dbReference type="NCBI Taxonomy" id="2763654"/>
    <lineage>
        <taxon>Bacteria</taxon>
        <taxon>Bacillati</taxon>
        <taxon>Bacillota</taxon>
        <taxon>Clostridia</taxon>
        <taxon>Christensenellales</taxon>
        <taxon>Christensenellaceae</taxon>
        <taxon>Luoshenia</taxon>
    </lineage>
</organism>
<evidence type="ECO:0000256" key="4">
    <source>
        <dbReference type="ARBA" id="ARBA00022801"/>
    </source>
</evidence>
<proteinExistence type="inferred from homology"/>
<keyword evidence="4" id="KW-0378">Hydrolase</keyword>
<keyword evidence="5 7" id="KW-1133">Transmembrane helix</keyword>
<dbReference type="PANTHER" id="PTHR43731">
    <property type="entry name" value="RHOMBOID PROTEASE"/>
    <property type="match status" value="1"/>
</dbReference>
<comment type="caution">
    <text evidence="9">The sequence shown here is derived from an EMBL/GenBank/DDBJ whole genome shotgun (WGS) entry which is preliminary data.</text>
</comment>
<dbReference type="PANTHER" id="PTHR43731:SF14">
    <property type="entry name" value="PRESENILIN-ASSOCIATED RHOMBOID-LIKE PROTEIN, MITOCHONDRIAL"/>
    <property type="match status" value="1"/>
</dbReference>
<evidence type="ECO:0000256" key="6">
    <source>
        <dbReference type="ARBA" id="ARBA00023136"/>
    </source>
</evidence>
<protein>
    <submittedName>
        <fullName evidence="9">Rhomboid family intramembrane serine protease</fullName>
    </submittedName>
</protein>
<accession>A0A926D0U7</accession>
<name>A0A926D0U7_9FIRM</name>
<feature type="transmembrane region" description="Helical" evidence="7">
    <location>
        <begin position="125"/>
        <end position="141"/>
    </location>
</feature>
<gene>
    <name evidence="9" type="ORF">H8699_06980</name>
</gene>
<sequence>MDEVNTPARPAVSRRKPVVTYTLAAICAAVYLLEMLLGADSNTFILALMGAKVNAWIAAGEYWRLLSPVFLHGGLDHLAFNLYALVVWGRVLEAMYGRAKYLAIYLIAGVFGNLCSYVFSPYLAVGASGAIFGLFGALLYFRKKDKIAFNAMFGMQVLLIIGFNLFYGFIRTGIDNFAHIGGLLGGFLAALALGLYGERVPKARRIAVIAGMVLLAGAAIVAGQMMYLQP</sequence>
<dbReference type="InterPro" id="IPR035952">
    <property type="entry name" value="Rhomboid-like_sf"/>
</dbReference>
<keyword evidence="6 7" id="KW-0472">Membrane</keyword>
<evidence type="ECO:0000256" key="2">
    <source>
        <dbReference type="ARBA" id="ARBA00009045"/>
    </source>
</evidence>
<comment type="similarity">
    <text evidence="2">Belongs to the peptidase S54 family.</text>
</comment>
<evidence type="ECO:0000256" key="7">
    <source>
        <dbReference type="SAM" id="Phobius"/>
    </source>
</evidence>
<evidence type="ECO:0000259" key="8">
    <source>
        <dbReference type="Pfam" id="PF01694"/>
    </source>
</evidence>
<dbReference type="Gene3D" id="1.20.1540.10">
    <property type="entry name" value="Rhomboid-like"/>
    <property type="match status" value="1"/>
</dbReference>
<dbReference type="RefSeq" id="WP_249285041.1">
    <property type="nucleotide sequence ID" value="NZ_JACRSO010000002.1"/>
</dbReference>
<dbReference type="InterPro" id="IPR022764">
    <property type="entry name" value="Peptidase_S54_rhomboid_dom"/>
</dbReference>
<keyword evidence="9" id="KW-0645">Protease</keyword>
<feature type="transmembrane region" description="Helical" evidence="7">
    <location>
        <begin position="176"/>
        <end position="196"/>
    </location>
</feature>